<dbReference type="AlphaFoldDB" id="A0ABD3DIJ9"/>
<organism evidence="1 2">
    <name type="scientific">Castilleja foliolosa</name>
    <dbReference type="NCBI Taxonomy" id="1961234"/>
    <lineage>
        <taxon>Eukaryota</taxon>
        <taxon>Viridiplantae</taxon>
        <taxon>Streptophyta</taxon>
        <taxon>Embryophyta</taxon>
        <taxon>Tracheophyta</taxon>
        <taxon>Spermatophyta</taxon>
        <taxon>Magnoliopsida</taxon>
        <taxon>eudicotyledons</taxon>
        <taxon>Gunneridae</taxon>
        <taxon>Pentapetalae</taxon>
        <taxon>asterids</taxon>
        <taxon>lamiids</taxon>
        <taxon>Lamiales</taxon>
        <taxon>Orobanchaceae</taxon>
        <taxon>Pedicularideae</taxon>
        <taxon>Castillejinae</taxon>
        <taxon>Castilleja</taxon>
    </lineage>
</organism>
<dbReference type="EMBL" id="JAVIJP010000017">
    <property type="protein sequence ID" value="KAL3640854.1"/>
    <property type="molecule type" value="Genomic_DNA"/>
</dbReference>
<comment type="caution">
    <text evidence="1">The sequence shown here is derived from an EMBL/GenBank/DDBJ whole genome shotgun (WGS) entry which is preliminary data.</text>
</comment>
<name>A0ABD3DIJ9_9LAMI</name>
<evidence type="ECO:0000313" key="1">
    <source>
        <dbReference type="EMBL" id="KAL3640854.1"/>
    </source>
</evidence>
<dbReference type="PANTHER" id="PTHR37696">
    <property type="entry name" value="ADENYLOSUCCINATE SYNTHETASE-RELATED"/>
    <property type="match status" value="1"/>
</dbReference>
<keyword evidence="2" id="KW-1185">Reference proteome</keyword>
<evidence type="ECO:0000313" key="2">
    <source>
        <dbReference type="Proteomes" id="UP001632038"/>
    </source>
</evidence>
<sequence length="58" mass="6654">MTQELTSFVRRTTMVDTVTASFFLLTADYGSETNFTDPIEDAIFSAEWCAKEFIFKTK</sequence>
<gene>
    <name evidence="1" type="ORF">CASFOL_015822</name>
</gene>
<accession>A0ABD3DIJ9</accession>
<reference evidence="2" key="1">
    <citation type="journal article" date="2024" name="IScience">
        <title>Strigolactones Initiate the Formation of Haustorium-like Structures in Castilleja.</title>
        <authorList>
            <person name="Buerger M."/>
            <person name="Peterson D."/>
            <person name="Chory J."/>
        </authorList>
    </citation>
    <scope>NUCLEOTIDE SEQUENCE [LARGE SCALE GENOMIC DNA]</scope>
</reference>
<proteinExistence type="predicted"/>
<dbReference type="PANTHER" id="PTHR37696:SF1">
    <property type="entry name" value="ADENYLOSUCCINATE SYNTHETASE-RELATED"/>
    <property type="match status" value="1"/>
</dbReference>
<dbReference type="Proteomes" id="UP001632038">
    <property type="component" value="Unassembled WGS sequence"/>
</dbReference>
<protein>
    <submittedName>
        <fullName evidence="1">Uncharacterized protein</fullName>
    </submittedName>
</protein>